<organism evidence="1 2">
    <name type="scientific">Lamprobacter modestohalophilus</name>
    <dbReference type="NCBI Taxonomy" id="1064514"/>
    <lineage>
        <taxon>Bacteria</taxon>
        <taxon>Pseudomonadati</taxon>
        <taxon>Pseudomonadota</taxon>
        <taxon>Gammaproteobacteria</taxon>
        <taxon>Chromatiales</taxon>
        <taxon>Chromatiaceae</taxon>
        <taxon>Lamprobacter</taxon>
    </lineage>
</organism>
<dbReference type="RefSeq" id="WP_200252735.1">
    <property type="nucleotide sequence ID" value="NZ_NRRY01000171.1"/>
</dbReference>
<gene>
    <name evidence="1" type="ORF">CKO42_26715</name>
</gene>
<name>A0A9X0WE45_9GAMM</name>
<dbReference type="EMBL" id="NRRY01000171">
    <property type="protein sequence ID" value="MBK1621895.1"/>
    <property type="molecule type" value="Genomic_DNA"/>
</dbReference>
<sequence>ARRGLYFKQWRLWLPRAYEDEPRATLPQPLETLLRSADPNWQPPQRSRFCVEQCEQFRLPELHLPRQGKRFPQPDKRVVQQMLDWSMQRLLPRGDGPHSNHEELAFCLPSLEQSYFSDHFDVRNLFAHLRLSRLIDDQERWIILIDEVQSDWRRDLRRQRLGRPLPERRLARGGSLRTTPQPVPECPLGGDWLAVVVEALVAYAVTEGAELIAWVPGALQVELAEGLPLPVAQRLYDRDLPAALRAVIARDQLEGLEPLTSSFDYQTYARNLRFEHRRHEGWRLLDASNGLSRGPFADLEQATDCFQRLAQPVVERLPALSLKVAAD</sequence>
<feature type="non-terminal residue" evidence="1">
    <location>
        <position position="1"/>
    </location>
</feature>
<evidence type="ECO:0000313" key="1">
    <source>
        <dbReference type="EMBL" id="MBK1621895.1"/>
    </source>
</evidence>
<dbReference type="AlphaFoldDB" id="A0A9X0WE45"/>
<accession>A0A9X0WE45</accession>
<protein>
    <submittedName>
        <fullName evidence="1">Uncharacterized protein</fullName>
    </submittedName>
</protein>
<keyword evidence="2" id="KW-1185">Reference proteome</keyword>
<proteinExistence type="predicted"/>
<evidence type="ECO:0000313" key="2">
    <source>
        <dbReference type="Proteomes" id="UP001138768"/>
    </source>
</evidence>
<reference evidence="1 2" key="1">
    <citation type="journal article" date="2020" name="Microorganisms">
        <title>Osmotic Adaptation and Compatible Solute Biosynthesis of Phototrophic Bacteria as Revealed from Genome Analyses.</title>
        <authorList>
            <person name="Imhoff J.F."/>
            <person name="Rahn T."/>
            <person name="Kunzel S."/>
            <person name="Keller A."/>
            <person name="Neulinger S.C."/>
        </authorList>
    </citation>
    <scope>NUCLEOTIDE SEQUENCE [LARGE SCALE GENOMIC DNA]</scope>
    <source>
        <strain evidence="1 2">DSM 25653</strain>
    </source>
</reference>
<dbReference type="Proteomes" id="UP001138768">
    <property type="component" value="Unassembled WGS sequence"/>
</dbReference>
<comment type="caution">
    <text evidence="1">The sequence shown here is derived from an EMBL/GenBank/DDBJ whole genome shotgun (WGS) entry which is preliminary data.</text>
</comment>